<organism evidence="1 2">
    <name type="scientific">Roseobacter litoralis (strain ATCC 49566 / DSM 6996 / JCM 21268 / NBRC 15278 / OCh 149)</name>
    <dbReference type="NCBI Taxonomy" id="391595"/>
    <lineage>
        <taxon>Bacteria</taxon>
        <taxon>Pseudomonadati</taxon>
        <taxon>Pseudomonadota</taxon>
        <taxon>Alphaproteobacteria</taxon>
        <taxon>Rhodobacterales</taxon>
        <taxon>Roseobacteraceae</taxon>
        <taxon>Roseobacter</taxon>
    </lineage>
</organism>
<name>F7ZKP7_ROSLO</name>
<proteinExistence type="predicted"/>
<accession>F7ZKP7</accession>
<dbReference type="STRING" id="391595.RLO149_c006850"/>
<dbReference type="KEGG" id="rli:RLO149_c006850"/>
<reference evidence="1 2" key="1">
    <citation type="journal article" date="2011" name="BMC Genomics">
        <title>Comparative genome analysis and genome-guided physiological analysis of Roseobacter litoralis.</title>
        <authorList>
            <person name="Kalhoefer D."/>
            <person name="Thole S."/>
            <person name="Voget S."/>
            <person name="Lehmann R."/>
            <person name="Liesegang H."/>
            <person name="Wollher A."/>
            <person name="Daniel R."/>
            <person name="Simon M."/>
            <person name="Brinkhoff T."/>
        </authorList>
    </citation>
    <scope>NUCLEOTIDE SEQUENCE [LARGE SCALE GENOMIC DNA]</scope>
    <source>
        <strain evidence="2">ATCC 49566 / DSM 6996 / JCM 21268 / NBRC 15278 / OCh 149</strain>
    </source>
</reference>
<evidence type="ECO:0000313" key="2">
    <source>
        <dbReference type="Proteomes" id="UP000001353"/>
    </source>
</evidence>
<evidence type="ECO:0008006" key="3">
    <source>
        <dbReference type="Google" id="ProtNLM"/>
    </source>
</evidence>
<dbReference type="Proteomes" id="UP000001353">
    <property type="component" value="Chromosome"/>
</dbReference>
<keyword evidence="2" id="KW-1185">Reference proteome</keyword>
<dbReference type="EMBL" id="CP002623">
    <property type="protein sequence ID" value="AEI92713.1"/>
    <property type="molecule type" value="Genomic_DNA"/>
</dbReference>
<sequence length="183" mass="19941">MWIKGLGGIYFGAFGSEAGQTLFGFDSEEGGLKEVRTASGSTFTPYSIVTEVFGEIMVSGRPHGVEGDAVGYELYHFNDDGALSLFSDITHGSASSFFDLDTIVPGFEDDGRILALEGGGDRVPTFLYTDGSTSRLSDEIPGVEEITGFKQAYPHDDGFIFSYKSNPGFLQSFHSYHYDFRTD</sequence>
<dbReference type="RefSeq" id="WP_013960654.1">
    <property type="nucleotide sequence ID" value="NC_015730.1"/>
</dbReference>
<gene>
    <name evidence="1" type="ordered locus">RLO149_c006850</name>
</gene>
<dbReference type="HOGENOM" id="CLU_1474134_0_0_5"/>
<protein>
    <recommendedName>
        <fullName evidence="3">Phytase-like domain-containing protein</fullName>
    </recommendedName>
</protein>
<dbReference type="AlphaFoldDB" id="F7ZKP7"/>
<evidence type="ECO:0000313" key="1">
    <source>
        <dbReference type="EMBL" id="AEI92713.1"/>
    </source>
</evidence>